<dbReference type="GO" id="GO:0046165">
    <property type="term" value="P:alcohol biosynthetic process"/>
    <property type="evidence" value="ECO:0007669"/>
    <property type="project" value="UniProtKB-ARBA"/>
</dbReference>
<accession>A0A6S6W1F3</accession>
<keyword evidence="3" id="KW-0479">Metal-binding</keyword>
<evidence type="ECO:0000313" key="6">
    <source>
        <dbReference type="EMBL" id="CAE7033976.1"/>
    </source>
</evidence>
<dbReference type="GO" id="GO:0046872">
    <property type="term" value="F:metal ion binding"/>
    <property type="evidence" value="ECO:0007669"/>
    <property type="project" value="UniProtKB-KW"/>
</dbReference>
<proteinExistence type="inferred from homology"/>
<dbReference type="GO" id="GO:0004311">
    <property type="term" value="F:geranylgeranyl diphosphate synthase activity"/>
    <property type="evidence" value="ECO:0007669"/>
    <property type="project" value="UniProtKB-EC"/>
</dbReference>
<dbReference type="GO" id="GO:0043386">
    <property type="term" value="P:mycotoxin biosynthetic process"/>
    <property type="evidence" value="ECO:0007669"/>
    <property type="project" value="UniProtKB-ARBA"/>
</dbReference>
<comment type="similarity">
    <text evidence="5">Belongs to the FPP/GGPP synthase family.</text>
</comment>
<reference evidence="6" key="1">
    <citation type="submission" date="2021-02" db="EMBL/GenBank/DDBJ databases">
        <authorList>
            <person name="Syme A R."/>
            <person name="Syme A R."/>
            <person name="Moolhuijzen P."/>
        </authorList>
    </citation>
    <scope>NUCLEOTIDE SEQUENCE</scope>
    <source>
        <strain evidence="6">W1-1</strain>
    </source>
</reference>
<sequence>MQTPPDYKFLASLEETGSPLDDLASFYAAGNWLYSVGGQIKPLPTPPKNPKCILQETTALGSRASRDIWHPACSASVPPDPHRLSTESLDFTEGIRWCPEKEKAIKNPFEYIASQPGKEFRTRVLEAFNEWLQISDESLKVIANVVRTLHTASLLIDDIQDSSVLRRGRPVAHRVYGVAQTINSANYHYFLALQELRKLDNQTEALMIYETEMLRLHQGQGMELYWRDTSTCPTEDDYLEMVSNKTRGLFRLAIRLMQSRSSSRMDCIPLVQLLGLIFQIVDDYKNLSDVDYTQAKGACEDITEGKFSFPVIHSIRSDPTNFQLLSILAQKPTDMDIKMSAMECIERTKSLEYTRTVVAALVARAHQVVDEMDQGQGQSRGIHAVLNKLSLERR</sequence>
<dbReference type="AlphaFoldDB" id="A0A6S6W1F3"/>
<dbReference type="PANTHER" id="PTHR12001">
    <property type="entry name" value="GERANYLGERANYL PYROPHOSPHATE SYNTHASE"/>
    <property type="match status" value="1"/>
</dbReference>
<organism evidence="6 7">
    <name type="scientific">Pyrenophora teres f. teres</name>
    <dbReference type="NCBI Taxonomy" id="97479"/>
    <lineage>
        <taxon>Eukaryota</taxon>
        <taxon>Fungi</taxon>
        <taxon>Dikarya</taxon>
        <taxon>Ascomycota</taxon>
        <taxon>Pezizomycotina</taxon>
        <taxon>Dothideomycetes</taxon>
        <taxon>Pleosporomycetidae</taxon>
        <taxon>Pleosporales</taxon>
        <taxon>Pleosporineae</taxon>
        <taxon>Pleosporaceae</taxon>
        <taxon>Pyrenophora</taxon>
    </lineage>
</organism>
<evidence type="ECO:0000313" key="7">
    <source>
        <dbReference type="Proteomes" id="UP000472372"/>
    </source>
</evidence>
<dbReference type="InterPro" id="IPR008949">
    <property type="entry name" value="Isoprenoid_synthase_dom_sf"/>
</dbReference>
<dbReference type="EMBL" id="HG992980">
    <property type="protein sequence ID" value="CAE7033976.1"/>
    <property type="molecule type" value="Genomic_DNA"/>
</dbReference>
<dbReference type="CDD" id="cd00685">
    <property type="entry name" value="Trans_IPPS_HT"/>
    <property type="match status" value="1"/>
</dbReference>
<dbReference type="Pfam" id="PF00348">
    <property type="entry name" value="polyprenyl_synt"/>
    <property type="match status" value="1"/>
</dbReference>
<dbReference type="EC" id="2.5.1.29" evidence="1"/>
<dbReference type="InterPro" id="IPR033749">
    <property type="entry name" value="Polyprenyl_synt_CS"/>
</dbReference>
<dbReference type="PROSITE" id="PS00444">
    <property type="entry name" value="POLYPRENYL_SYNTHASE_2"/>
    <property type="match status" value="1"/>
</dbReference>
<keyword evidence="4" id="KW-0460">Magnesium</keyword>
<dbReference type="GO" id="GO:0008299">
    <property type="term" value="P:isoprenoid biosynthetic process"/>
    <property type="evidence" value="ECO:0007669"/>
    <property type="project" value="InterPro"/>
</dbReference>
<gene>
    <name evidence="6" type="ORF">PTTW11_05321</name>
</gene>
<dbReference type="InterPro" id="IPR000092">
    <property type="entry name" value="Polyprenyl_synt"/>
</dbReference>
<name>A0A6S6W1F3_9PLEO</name>
<evidence type="ECO:0000256" key="1">
    <source>
        <dbReference type="ARBA" id="ARBA00012382"/>
    </source>
</evidence>
<evidence type="ECO:0000256" key="2">
    <source>
        <dbReference type="ARBA" id="ARBA00022679"/>
    </source>
</evidence>
<evidence type="ECO:0000256" key="4">
    <source>
        <dbReference type="ARBA" id="ARBA00022842"/>
    </source>
</evidence>
<dbReference type="SUPFAM" id="SSF48576">
    <property type="entry name" value="Terpenoid synthases"/>
    <property type="match status" value="1"/>
</dbReference>
<keyword evidence="2 5" id="KW-0808">Transferase</keyword>
<dbReference type="Proteomes" id="UP000472372">
    <property type="component" value="Chromosome 4"/>
</dbReference>
<dbReference type="PROSITE" id="PS00723">
    <property type="entry name" value="POLYPRENYL_SYNTHASE_1"/>
    <property type="match status" value="1"/>
</dbReference>
<evidence type="ECO:0000256" key="5">
    <source>
        <dbReference type="RuleBase" id="RU004466"/>
    </source>
</evidence>
<dbReference type="SFLD" id="SFLDS00005">
    <property type="entry name" value="Isoprenoid_Synthase_Type_I"/>
    <property type="match status" value="1"/>
</dbReference>
<evidence type="ECO:0000256" key="3">
    <source>
        <dbReference type="ARBA" id="ARBA00022723"/>
    </source>
</evidence>
<dbReference type="Gene3D" id="1.10.600.10">
    <property type="entry name" value="Farnesyl Diphosphate Synthase"/>
    <property type="match status" value="1"/>
</dbReference>
<dbReference type="PANTHER" id="PTHR12001:SF44">
    <property type="entry name" value="GERANYLGERANYL PYROPHOSPHATE SYNTHASE"/>
    <property type="match status" value="1"/>
</dbReference>
<protein>
    <recommendedName>
        <fullName evidence="1">geranylgeranyl diphosphate synthase</fullName>
        <ecNumber evidence="1">2.5.1.29</ecNumber>
    </recommendedName>
</protein>